<feature type="signal peptide" evidence="1">
    <location>
        <begin position="1"/>
        <end position="16"/>
    </location>
</feature>
<keyword evidence="3" id="KW-1185">Reference proteome</keyword>
<keyword evidence="1" id="KW-0732">Signal</keyword>
<organism evidence="2 3">
    <name type="scientific">Aspergillus carbonarius (strain ITEM 5010)</name>
    <dbReference type="NCBI Taxonomy" id="602072"/>
    <lineage>
        <taxon>Eukaryota</taxon>
        <taxon>Fungi</taxon>
        <taxon>Dikarya</taxon>
        <taxon>Ascomycota</taxon>
        <taxon>Pezizomycotina</taxon>
        <taxon>Eurotiomycetes</taxon>
        <taxon>Eurotiomycetidae</taxon>
        <taxon>Eurotiales</taxon>
        <taxon>Aspergillaceae</taxon>
        <taxon>Aspergillus</taxon>
        <taxon>Aspergillus subgen. Circumdati</taxon>
    </lineage>
</organism>
<dbReference type="AlphaFoldDB" id="A0A1R3RAG4"/>
<gene>
    <name evidence="2" type="ORF">ASPCADRAFT_210866</name>
</gene>
<reference evidence="3" key="1">
    <citation type="journal article" date="2017" name="Genome Biol.">
        <title>Comparative genomics reveals high biological diversity and specific adaptations in the industrially and medically important fungal genus Aspergillus.</title>
        <authorList>
            <person name="de Vries R.P."/>
            <person name="Riley R."/>
            <person name="Wiebenga A."/>
            <person name="Aguilar-Osorio G."/>
            <person name="Amillis S."/>
            <person name="Uchima C.A."/>
            <person name="Anderluh G."/>
            <person name="Asadollahi M."/>
            <person name="Askin M."/>
            <person name="Barry K."/>
            <person name="Battaglia E."/>
            <person name="Bayram O."/>
            <person name="Benocci T."/>
            <person name="Braus-Stromeyer S.A."/>
            <person name="Caldana C."/>
            <person name="Canovas D."/>
            <person name="Cerqueira G.C."/>
            <person name="Chen F."/>
            <person name="Chen W."/>
            <person name="Choi C."/>
            <person name="Clum A."/>
            <person name="Dos Santos R.A."/>
            <person name="Damasio A.R."/>
            <person name="Diallinas G."/>
            <person name="Emri T."/>
            <person name="Fekete E."/>
            <person name="Flipphi M."/>
            <person name="Freyberg S."/>
            <person name="Gallo A."/>
            <person name="Gournas C."/>
            <person name="Habgood R."/>
            <person name="Hainaut M."/>
            <person name="Harispe M.L."/>
            <person name="Henrissat B."/>
            <person name="Hilden K.S."/>
            <person name="Hope R."/>
            <person name="Hossain A."/>
            <person name="Karabika E."/>
            <person name="Karaffa L."/>
            <person name="Karanyi Z."/>
            <person name="Krasevec N."/>
            <person name="Kuo A."/>
            <person name="Kusch H."/>
            <person name="LaButti K."/>
            <person name="Lagendijk E.L."/>
            <person name="Lapidus A."/>
            <person name="Levasseur A."/>
            <person name="Lindquist E."/>
            <person name="Lipzen A."/>
            <person name="Logrieco A.F."/>
            <person name="MacCabe A."/>
            <person name="Maekelae M.R."/>
            <person name="Malavazi I."/>
            <person name="Melin P."/>
            <person name="Meyer V."/>
            <person name="Mielnichuk N."/>
            <person name="Miskei M."/>
            <person name="Molnar A.P."/>
            <person name="Mule G."/>
            <person name="Ngan C.Y."/>
            <person name="Orejas M."/>
            <person name="Orosz E."/>
            <person name="Ouedraogo J.P."/>
            <person name="Overkamp K.M."/>
            <person name="Park H.-S."/>
            <person name="Perrone G."/>
            <person name="Piumi F."/>
            <person name="Punt P.J."/>
            <person name="Ram A.F."/>
            <person name="Ramon A."/>
            <person name="Rauscher S."/>
            <person name="Record E."/>
            <person name="Riano-Pachon D.M."/>
            <person name="Robert V."/>
            <person name="Roehrig J."/>
            <person name="Ruller R."/>
            <person name="Salamov A."/>
            <person name="Salih N.S."/>
            <person name="Samson R.A."/>
            <person name="Sandor E."/>
            <person name="Sanguinetti M."/>
            <person name="Schuetze T."/>
            <person name="Sepcic K."/>
            <person name="Shelest E."/>
            <person name="Sherlock G."/>
            <person name="Sophianopoulou V."/>
            <person name="Squina F.M."/>
            <person name="Sun H."/>
            <person name="Susca A."/>
            <person name="Todd R.B."/>
            <person name="Tsang A."/>
            <person name="Unkles S.E."/>
            <person name="van de Wiele N."/>
            <person name="van Rossen-Uffink D."/>
            <person name="Oliveira J.V."/>
            <person name="Vesth T.C."/>
            <person name="Visser J."/>
            <person name="Yu J.-H."/>
            <person name="Zhou M."/>
            <person name="Andersen M.R."/>
            <person name="Archer D.B."/>
            <person name="Baker S.E."/>
            <person name="Benoit I."/>
            <person name="Brakhage A.A."/>
            <person name="Braus G.H."/>
            <person name="Fischer R."/>
            <person name="Frisvad J.C."/>
            <person name="Goldman G.H."/>
            <person name="Houbraken J."/>
            <person name="Oakley B."/>
            <person name="Pocsi I."/>
            <person name="Scazzocchio C."/>
            <person name="Seiboth B."/>
            <person name="vanKuyk P.A."/>
            <person name="Wortman J."/>
            <person name="Dyer P.S."/>
            <person name="Grigoriev I.V."/>
        </authorList>
    </citation>
    <scope>NUCLEOTIDE SEQUENCE [LARGE SCALE GENOMIC DNA]</scope>
    <source>
        <strain evidence="3">ITEM 5010</strain>
    </source>
</reference>
<evidence type="ECO:0000313" key="3">
    <source>
        <dbReference type="Proteomes" id="UP000188318"/>
    </source>
</evidence>
<dbReference type="VEuPathDB" id="FungiDB:ASPCADRAFT_210866"/>
<dbReference type="EMBL" id="KV907510">
    <property type="protein sequence ID" value="OOF91478.1"/>
    <property type="molecule type" value="Genomic_DNA"/>
</dbReference>
<name>A0A1R3RAG4_ASPC5</name>
<protein>
    <submittedName>
        <fullName evidence="2">Uncharacterized protein</fullName>
    </submittedName>
</protein>
<accession>A0A1R3RAG4</accession>
<feature type="chain" id="PRO_5012074061" evidence="1">
    <location>
        <begin position="17"/>
        <end position="61"/>
    </location>
</feature>
<dbReference type="Proteomes" id="UP000188318">
    <property type="component" value="Unassembled WGS sequence"/>
</dbReference>
<evidence type="ECO:0000313" key="2">
    <source>
        <dbReference type="EMBL" id="OOF91478.1"/>
    </source>
</evidence>
<evidence type="ECO:0000256" key="1">
    <source>
        <dbReference type="SAM" id="SignalP"/>
    </source>
</evidence>
<sequence>MTLNSVPFMMLVGCCLLPDYLPSPRGMDRRGVGFISHGIPLHSMPEDFVTPTSYTTPLLGC</sequence>
<proteinExistence type="predicted"/>
<dbReference type="OrthoDB" id="2130629at2759"/>